<protein>
    <submittedName>
        <fullName evidence="1">Uncharacterized protein</fullName>
    </submittedName>
</protein>
<name>A0A445I551_GLYSO</name>
<organism evidence="1 2">
    <name type="scientific">Glycine soja</name>
    <name type="common">Wild soybean</name>
    <dbReference type="NCBI Taxonomy" id="3848"/>
    <lineage>
        <taxon>Eukaryota</taxon>
        <taxon>Viridiplantae</taxon>
        <taxon>Streptophyta</taxon>
        <taxon>Embryophyta</taxon>
        <taxon>Tracheophyta</taxon>
        <taxon>Spermatophyta</taxon>
        <taxon>Magnoliopsida</taxon>
        <taxon>eudicotyledons</taxon>
        <taxon>Gunneridae</taxon>
        <taxon>Pentapetalae</taxon>
        <taxon>rosids</taxon>
        <taxon>fabids</taxon>
        <taxon>Fabales</taxon>
        <taxon>Fabaceae</taxon>
        <taxon>Papilionoideae</taxon>
        <taxon>50 kb inversion clade</taxon>
        <taxon>NPAAA clade</taxon>
        <taxon>indigoferoid/millettioid clade</taxon>
        <taxon>Phaseoleae</taxon>
        <taxon>Glycine</taxon>
        <taxon>Glycine subgen. Soja</taxon>
    </lineage>
</organism>
<reference evidence="1 2" key="1">
    <citation type="submission" date="2018-09" db="EMBL/GenBank/DDBJ databases">
        <title>A high-quality reference genome of wild soybean provides a powerful tool to mine soybean genomes.</title>
        <authorList>
            <person name="Xie M."/>
            <person name="Chung C.Y.L."/>
            <person name="Li M.-W."/>
            <person name="Wong F.-L."/>
            <person name="Chan T.-F."/>
            <person name="Lam H.-M."/>
        </authorList>
    </citation>
    <scope>NUCLEOTIDE SEQUENCE [LARGE SCALE GENOMIC DNA]</scope>
    <source>
        <strain evidence="2">cv. W05</strain>
        <tissue evidence="1">Hypocotyl of etiolated seedlings</tissue>
    </source>
</reference>
<comment type="caution">
    <text evidence="1">The sequence shown here is derived from an EMBL/GenBank/DDBJ whole genome shotgun (WGS) entry which is preliminary data.</text>
</comment>
<dbReference type="Proteomes" id="UP000289340">
    <property type="component" value="Chromosome 11"/>
</dbReference>
<gene>
    <name evidence="1" type="ORF">D0Y65_030748</name>
</gene>
<keyword evidence="2" id="KW-1185">Reference proteome</keyword>
<evidence type="ECO:0000313" key="2">
    <source>
        <dbReference type="Proteomes" id="UP000289340"/>
    </source>
</evidence>
<sequence length="74" mass="8413">MLPYITAVAARRRIRIIFGIRENHEASFTNWYALAKLLVSNKARSVQATLSCRSGSFHATLSSPFREREKMGDI</sequence>
<proteinExistence type="predicted"/>
<evidence type="ECO:0000313" key="1">
    <source>
        <dbReference type="EMBL" id="RZB81124.1"/>
    </source>
</evidence>
<dbReference type="EMBL" id="QZWG01000011">
    <property type="protein sequence ID" value="RZB81124.1"/>
    <property type="molecule type" value="Genomic_DNA"/>
</dbReference>
<accession>A0A445I551</accession>
<dbReference type="AlphaFoldDB" id="A0A445I551"/>